<dbReference type="GO" id="GO:0007015">
    <property type="term" value="P:actin filament organization"/>
    <property type="evidence" value="ECO:0007669"/>
    <property type="project" value="InterPro"/>
</dbReference>
<dbReference type="SUPFAM" id="SSF48464">
    <property type="entry name" value="ENTH/VHS domain"/>
    <property type="match status" value="1"/>
</dbReference>
<dbReference type="Gene3D" id="1.25.40.90">
    <property type="match status" value="1"/>
</dbReference>
<feature type="region of interest" description="Disordered" evidence="1">
    <location>
        <begin position="163"/>
        <end position="197"/>
    </location>
</feature>
<feature type="domain" description="VHS" evidence="2">
    <location>
        <begin position="34"/>
        <end position="164"/>
    </location>
</feature>
<protein>
    <recommendedName>
        <fullName evidence="2">VHS domain-containing protein</fullName>
    </recommendedName>
</protein>
<dbReference type="InterPro" id="IPR008942">
    <property type="entry name" value="ENTH_VHS"/>
</dbReference>
<accession>A0A8K0JSB8</accession>
<dbReference type="GO" id="GO:0030479">
    <property type="term" value="C:actin cortical patch"/>
    <property type="evidence" value="ECO:0007669"/>
    <property type="project" value="TreeGrafter"/>
</dbReference>
<feature type="region of interest" description="Disordered" evidence="1">
    <location>
        <begin position="255"/>
        <end position="297"/>
    </location>
</feature>
<dbReference type="SUPFAM" id="SSF89009">
    <property type="entry name" value="GAT-like domain"/>
    <property type="match status" value="1"/>
</dbReference>
<dbReference type="PANTHER" id="PTHR47789">
    <property type="entry name" value="LAS SEVENTEEN-BINDING PROTEIN 5"/>
    <property type="match status" value="1"/>
</dbReference>
<dbReference type="GO" id="GO:0006897">
    <property type="term" value="P:endocytosis"/>
    <property type="evidence" value="ECO:0007669"/>
    <property type="project" value="InterPro"/>
</dbReference>
<organism evidence="3 4">
    <name type="scientific">Filobasidium floriforme</name>
    <dbReference type="NCBI Taxonomy" id="5210"/>
    <lineage>
        <taxon>Eukaryota</taxon>
        <taxon>Fungi</taxon>
        <taxon>Dikarya</taxon>
        <taxon>Basidiomycota</taxon>
        <taxon>Agaricomycotina</taxon>
        <taxon>Tremellomycetes</taxon>
        <taxon>Filobasidiales</taxon>
        <taxon>Filobasidiaceae</taxon>
        <taxon>Filobasidium</taxon>
    </lineage>
</organism>
<feature type="compositionally biased region" description="Low complexity" evidence="1">
    <location>
        <begin position="166"/>
        <end position="184"/>
    </location>
</feature>
<feature type="region of interest" description="Disordered" evidence="1">
    <location>
        <begin position="430"/>
        <end position="552"/>
    </location>
</feature>
<dbReference type="EMBL" id="JABELV010000046">
    <property type="protein sequence ID" value="KAG7558325.1"/>
    <property type="molecule type" value="Genomic_DNA"/>
</dbReference>
<proteinExistence type="predicted"/>
<feature type="compositionally biased region" description="Low complexity" evidence="1">
    <location>
        <begin position="487"/>
        <end position="500"/>
    </location>
</feature>
<reference evidence="3" key="1">
    <citation type="submission" date="2020-04" db="EMBL/GenBank/DDBJ databases">
        <title>Analysis of mating type loci in Filobasidium floriforme.</title>
        <authorList>
            <person name="Nowrousian M."/>
        </authorList>
    </citation>
    <scope>NUCLEOTIDE SEQUENCE</scope>
    <source>
        <strain evidence="3">CBS 6242</strain>
    </source>
</reference>
<feature type="region of interest" description="Disordered" evidence="1">
    <location>
        <begin position="387"/>
        <end position="411"/>
    </location>
</feature>
<name>A0A8K0JSB8_9TREE</name>
<dbReference type="AlphaFoldDB" id="A0A8K0JSB8"/>
<feature type="compositionally biased region" description="Basic and acidic residues" evidence="1">
    <location>
        <begin position="400"/>
        <end position="411"/>
    </location>
</feature>
<feature type="region of interest" description="Disordered" evidence="1">
    <location>
        <begin position="223"/>
        <end position="242"/>
    </location>
</feature>
<evidence type="ECO:0000313" key="4">
    <source>
        <dbReference type="Proteomes" id="UP000812966"/>
    </source>
</evidence>
<dbReference type="InterPro" id="IPR044103">
    <property type="entry name" value="GAT_LSB5"/>
</dbReference>
<dbReference type="CDD" id="cd14232">
    <property type="entry name" value="GAT_LSB5"/>
    <property type="match status" value="1"/>
</dbReference>
<evidence type="ECO:0000259" key="2">
    <source>
        <dbReference type="PROSITE" id="PS50179"/>
    </source>
</evidence>
<dbReference type="CDD" id="cd16980">
    <property type="entry name" value="VHS_Lsb5"/>
    <property type="match status" value="1"/>
</dbReference>
<dbReference type="PANTHER" id="PTHR47789:SF1">
    <property type="entry name" value="LAS SEVENTEEN-BINDING PROTEIN 5"/>
    <property type="match status" value="1"/>
</dbReference>
<dbReference type="GO" id="GO:0007034">
    <property type="term" value="P:vacuolar transport"/>
    <property type="evidence" value="ECO:0007669"/>
    <property type="project" value="UniProtKB-ARBA"/>
</dbReference>
<dbReference type="PROSITE" id="PS50179">
    <property type="entry name" value="VHS"/>
    <property type="match status" value="1"/>
</dbReference>
<dbReference type="GO" id="GO:0051666">
    <property type="term" value="P:actin cortical patch localization"/>
    <property type="evidence" value="ECO:0007669"/>
    <property type="project" value="TreeGrafter"/>
</dbReference>
<sequence>MSKYGTYMGTAKALLAMAEGEKPHSSISDWVEILTSDRYEEDSYDAVNELLESIRIQGMDGVTESSRAIRKKLKYGNVHRQLRALTLLRALSENGGKGYKATFANEQLLQRLKDMATDSLVDPKVKRKLLSVFHSWKLAFGEDGRNKQLAGLYDQYSGKKVIRQTPSAPAAPASPHTSMSSSAPIRKPTGEFNDLEHSWVPTKGHATSAADYADLAAKKDEAERRRAEREARSALEAREAEVERRERAIKLKQEEKEKAEAYRRQLADQDMKRRAEKERERLEKERKKNQPKRPPFDYAREKPQIQLAIANASSAAIALVNACRHVNRQQESMLENLKVQDALEECKVVRRPIIRYIQVVTDEVMVGVLLDANEKIVEAIQLYDKMSKSADLDSDSEDEATAKARADSAKDADALAKKLEAQKIEEQRTGEVWKMQQRQKYESDRRVQKRTNSSRLPPPMTPDDLGDDHRRTLSDYSDYDSSDSEYQARVASRSQSRRGSMAAKKPAYDPLSEDEAETPAAGGDPNDPFADPTDFLGSIGGSSGSKSRGKERMECELLAKLSRSVTCRLNSSRFNTGAAI</sequence>
<dbReference type="SMART" id="SM00288">
    <property type="entry name" value="VHS"/>
    <property type="match status" value="1"/>
</dbReference>
<keyword evidence="4" id="KW-1185">Reference proteome</keyword>
<dbReference type="Pfam" id="PF00790">
    <property type="entry name" value="VHS"/>
    <property type="match status" value="1"/>
</dbReference>
<dbReference type="InterPro" id="IPR045007">
    <property type="entry name" value="LSB5"/>
</dbReference>
<dbReference type="Proteomes" id="UP000812966">
    <property type="component" value="Unassembled WGS sequence"/>
</dbReference>
<comment type="caution">
    <text evidence="3">The sequence shown here is derived from an EMBL/GenBank/DDBJ whole genome shotgun (WGS) entry which is preliminary data.</text>
</comment>
<dbReference type="InterPro" id="IPR002014">
    <property type="entry name" value="VHS_dom"/>
</dbReference>
<evidence type="ECO:0000313" key="3">
    <source>
        <dbReference type="EMBL" id="KAG7558325.1"/>
    </source>
</evidence>
<gene>
    <name evidence="3" type="ORF">FFLO_02795</name>
</gene>
<dbReference type="GO" id="GO:0043130">
    <property type="term" value="F:ubiquitin binding"/>
    <property type="evidence" value="ECO:0007669"/>
    <property type="project" value="InterPro"/>
</dbReference>
<evidence type="ECO:0000256" key="1">
    <source>
        <dbReference type="SAM" id="MobiDB-lite"/>
    </source>
</evidence>
<dbReference type="GO" id="GO:0035091">
    <property type="term" value="F:phosphatidylinositol binding"/>
    <property type="evidence" value="ECO:0007669"/>
    <property type="project" value="InterPro"/>
</dbReference>